<dbReference type="GO" id="GO:0016020">
    <property type="term" value="C:membrane"/>
    <property type="evidence" value="ECO:0007669"/>
    <property type="project" value="UniProtKB-SubCell"/>
</dbReference>
<evidence type="ECO:0000256" key="2">
    <source>
        <dbReference type="ARBA" id="ARBA00022692"/>
    </source>
</evidence>
<name>A0A7Y9DQZ8_9ACTN</name>
<reference evidence="6 7" key="1">
    <citation type="submission" date="2020-07" db="EMBL/GenBank/DDBJ databases">
        <title>Sequencing the genomes of 1000 actinobacteria strains.</title>
        <authorList>
            <person name="Klenk H.-P."/>
        </authorList>
    </citation>
    <scope>NUCLEOTIDE SEQUENCE [LARGE SCALE GENOMIC DNA]</scope>
    <source>
        <strain evidence="6 7">DSM 7487</strain>
    </source>
</reference>
<feature type="transmembrane region" description="Helical" evidence="5">
    <location>
        <begin position="88"/>
        <end position="108"/>
    </location>
</feature>
<dbReference type="InterPro" id="IPR002293">
    <property type="entry name" value="AA/rel_permease1"/>
</dbReference>
<dbReference type="Pfam" id="PF13520">
    <property type="entry name" value="AA_permease_2"/>
    <property type="match status" value="1"/>
</dbReference>
<gene>
    <name evidence="6" type="ORF">BJ968_004718</name>
</gene>
<dbReference type="EMBL" id="JACCBB010000002">
    <property type="protein sequence ID" value="NYD25109.1"/>
    <property type="molecule type" value="Genomic_DNA"/>
</dbReference>
<comment type="caution">
    <text evidence="6">The sequence shown here is derived from an EMBL/GenBank/DDBJ whole genome shotgun (WGS) entry which is preliminary data.</text>
</comment>
<keyword evidence="2 5" id="KW-0812">Transmembrane</keyword>
<evidence type="ECO:0000256" key="3">
    <source>
        <dbReference type="ARBA" id="ARBA00022989"/>
    </source>
</evidence>
<dbReference type="Gene3D" id="1.20.1740.10">
    <property type="entry name" value="Amino acid/polyamine transporter I"/>
    <property type="match status" value="1"/>
</dbReference>
<evidence type="ECO:0000256" key="4">
    <source>
        <dbReference type="ARBA" id="ARBA00023136"/>
    </source>
</evidence>
<protein>
    <submittedName>
        <fullName evidence="6">Amino acid transporter</fullName>
    </submittedName>
</protein>
<proteinExistence type="predicted"/>
<dbReference type="GO" id="GO:0022857">
    <property type="term" value="F:transmembrane transporter activity"/>
    <property type="evidence" value="ECO:0007669"/>
    <property type="project" value="InterPro"/>
</dbReference>
<keyword evidence="4 5" id="KW-0472">Membrane</keyword>
<organism evidence="6 7">
    <name type="scientific">Kineococcus aurantiacus</name>
    <dbReference type="NCBI Taxonomy" id="37633"/>
    <lineage>
        <taxon>Bacteria</taxon>
        <taxon>Bacillati</taxon>
        <taxon>Actinomycetota</taxon>
        <taxon>Actinomycetes</taxon>
        <taxon>Kineosporiales</taxon>
        <taxon>Kineosporiaceae</taxon>
        <taxon>Kineococcus</taxon>
    </lineage>
</organism>
<evidence type="ECO:0000313" key="7">
    <source>
        <dbReference type="Proteomes" id="UP000521922"/>
    </source>
</evidence>
<dbReference type="Proteomes" id="UP000521922">
    <property type="component" value="Unassembled WGS sequence"/>
</dbReference>
<dbReference type="AlphaFoldDB" id="A0A7Y9DQZ8"/>
<sequence length="165" mass="17495">MFAVTRQGYVVGLSGPSIPRYWIALAIVAGVTALPYRRIDVSTKVLSAVMVFEVVVVVVFGVVSLVTGYGAGRRGGDLTLPWVSDANIGLALLFVIGSFFGFEATVIYREEVEDPRRTTPRATAVAVGGIGLSSAVAAWASLPSPVRARSGVQRRGTRPVSSTRR</sequence>
<comment type="subcellular location">
    <subcellularLocation>
        <location evidence="1">Membrane</location>
        <topology evidence="1">Multi-pass membrane protein</topology>
    </subcellularLocation>
</comment>
<keyword evidence="7" id="KW-1185">Reference proteome</keyword>
<evidence type="ECO:0000256" key="5">
    <source>
        <dbReference type="SAM" id="Phobius"/>
    </source>
</evidence>
<evidence type="ECO:0000313" key="6">
    <source>
        <dbReference type="EMBL" id="NYD25109.1"/>
    </source>
</evidence>
<feature type="transmembrane region" description="Helical" evidence="5">
    <location>
        <begin position="48"/>
        <end position="68"/>
    </location>
</feature>
<accession>A0A7Y9DQZ8</accession>
<feature type="transmembrane region" description="Helical" evidence="5">
    <location>
        <begin position="20"/>
        <end position="36"/>
    </location>
</feature>
<keyword evidence="3 5" id="KW-1133">Transmembrane helix</keyword>
<evidence type="ECO:0000256" key="1">
    <source>
        <dbReference type="ARBA" id="ARBA00004141"/>
    </source>
</evidence>